<dbReference type="GO" id="GO:1900150">
    <property type="term" value="P:regulation of defense response to fungus"/>
    <property type="evidence" value="ECO:0007669"/>
    <property type="project" value="InterPro"/>
</dbReference>
<comment type="caution">
    <text evidence="2">The sequence shown here is derived from an EMBL/GenBank/DDBJ whole genome shotgun (WGS) entry which is preliminary data.</text>
</comment>
<evidence type="ECO:0000259" key="1">
    <source>
        <dbReference type="Pfam" id="PF22910"/>
    </source>
</evidence>
<keyword evidence="3" id="KW-1185">Reference proteome</keyword>
<accession>A0AAU9NSS3</accession>
<evidence type="ECO:0000313" key="2">
    <source>
        <dbReference type="EMBL" id="CAH1440882.1"/>
    </source>
</evidence>
<dbReference type="InterPro" id="IPR055126">
    <property type="entry name" value="EDR4-like_N"/>
</dbReference>
<dbReference type="InterPro" id="IPR040244">
    <property type="entry name" value="EDR4-like"/>
</dbReference>
<evidence type="ECO:0000313" key="3">
    <source>
        <dbReference type="Proteomes" id="UP001157418"/>
    </source>
</evidence>
<dbReference type="PANTHER" id="PTHR31105:SF38">
    <property type="entry name" value="PROTEIN ENHANCED DISEASE RESISTANCE 4"/>
    <property type="match status" value="1"/>
</dbReference>
<gene>
    <name evidence="2" type="ORF">LVIROSA_LOCUS26987</name>
</gene>
<dbReference type="EMBL" id="CAKMRJ010005412">
    <property type="protein sequence ID" value="CAH1440882.1"/>
    <property type="molecule type" value="Genomic_DNA"/>
</dbReference>
<dbReference type="PANTHER" id="PTHR31105">
    <property type="entry name" value="EXTRA-LARGE G-PROTEIN-LIKE"/>
    <property type="match status" value="1"/>
</dbReference>
<organism evidence="2 3">
    <name type="scientific">Lactuca virosa</name>
    <dbReference type="NCBI Taxonomy" id="75947"/>
    <lineage>
        <taxon>Eukaryota</taxon>
        <taxon>Viridiplantae</taxon>
        <taxon>Streptophyta</taxon>
        <taxon>Embryophyta</taxon>
        <taxon>Tracheophyta</taxon>
        <taxon>Spermatophyta</taxon>
        <taxon>Magnoliopsida</taxon>
        <taxon>eudicotyledons</taxon>
        <taxon>Gunneridae</taxon>
        <taxon>Pentapetalae</taxon>
        <taxon>asterids</taxon>
        <taxon>campanulids</taxon>
        <taxon>Asterales</taxon>
        <taxon>Asteraceae</taxon>
        <taxon>Cichorioideae</taxon>
        <taxon>Cichorieae</taxon>
        <taxon>Lactucinae</taxon>
        <taxon>Lactuca</taxon>
    </lineage>
</organism>
<proteinExistence type="predicted"/>
<feature type="domain" description="Enhanced disease resistance 4-like N-terminal" evidence="1">
    <location>
        <begin position="159"/>
        <end position="192"/>
    </location>
</feature>
<sequence length="329" mass="37239">MVVGGRLVAAIERIRLLATKIEILNYWMRSRRKTKINVGNKEISRLLQDFVFCSQLFHLLDLLSKFPWISYEQQHFLTNFQPIAYEPPQVPVYVCGGCNAILIVKKDKSKRVDPDHDTEILVAHTDFAQKAKIYGNNVFPHDTESSNHSLLQYPKVNTKLRLVRCPSCWKALLEPPEVLVYKCGVCNAILLANKQKNDAVDTKILEYAEVAQRADMYTHSIPPLDPGSSDRMLLTHPKMKQINDLKIPLHAIKDAIAYQCLEKTREKRPAIAEVAFQLKEAMQIQIVTTSNHPPIGATLPHSGCFNKEFCSSELGAECYLLNGLNGDMP</sequence>
<dbReference type="Pfam" id="PF22910">
    <property type="entry name" value="EDR4-like_1st"/>
    <property type="match status" value="1"/>
</dbReference>
<name>A0AAU9NSS3_9ASTR</name>
<reference evidence="2 3" key="1">
    <citation type="submission" date="2022-01" db="EMBL/GenBank/DDBJ databases">
        <authorList>
            <person name="Xiong W."/>
            <person name="Schranz E."/>
        </authorList>
    </citation>
    <scope>NUCLEOTIDE SEQUENCE [LARGE SCALE GENOMIC DNA]</scope>
</reference>
<dbReference type="Proteomes" id="UP001157418">
    <property type="component" value="Unassembled WGS sequence"/>
</dbReference>
<protein>
    <recommendedName>
        <fullName evidence="1">Enhanced disease resistance 4-like N-terminal domain-containing protein</fullName>
    </recommendedName>
</protein>
<dbReference type="AlphaFoldDB" id="A0AAU9NSS3"/>